<comment type="caution">
    <text evidence="5">The sequence shown here is derived from an EMBL/GenBank/DDBJ whole genome shotgun (WGS) entry which is preliminary data.</text>
</comment>
<accession>A0ABD5QEQ4</accession>
<dbReference type="RefSeq" id="WP_224827566.1">
    <property type="nucleotide sequence ID" value="NZ_JAIWHV010000001.1"/>
</dbReference>
<evidence type="ECO:0000259" key="4">
    <source>
        <dbReference type="Pfam" id="PF04967"/>
    </source>
</evidence>
<dbReference type="Pfam" id="PF04967">
    <property type="entry name" value="HTH_10"/>
    <property type="match status" value="1"/>
</dbReference>
<keyword evidence="2" id="KW-0804">Transcription</keyword>
<organism evidence="5 6">
    <name type="scientific">Saliphagus infecundisoli</name>
    <dbReference type="NCBI Taxonomy" id="1849069"/>
    <lineage>
        <taxon>Archaea</taxon>
        <taxon>Methanobacteriati</taxon>
        <taxon>Methanobacteriota</taxon>
        <taxon>Stenosarchaea group</taxon>
        <taxon>Halobacteria</taxon>
        <taxon>Halobacteriales</taxon>
        <taxon>Natrialbaceae</taxon>
        <taxon>Saliphagus</taxon>
    </lineage>
</organism>
<feature type="compositionally biased region" description="Polar residues" evidence="3">
    <location>
        <begin position="80"/>
        <end position="92"/>
    </location>
</feature>
<protein>
    <submittedName>
        <fullName evidence="5">Helix-turn-helix domain-containing protein</fullName>
    </submittedName>
</protein>
<feature type="region of interest" description="Disordered" evidence="3">
    <location>
        <begin position="62"/>
        <end position="92"/>
    </location>
</feature>
<evidence type="ECO:0000313" key="6">
    <source>
        <dbReference type="Proteomes" id="UP001595925"/>
    </source>
</evidence>
<name>A0ABD5QEQ4_9EURY</name>
<dbReference type="InterPro" id="IPR007050">
    <property type="entry name" value="HTH_bacterioopsin"/>
</dbReference>
<reference evidence="5 6" key="1">
    <citation type="journal article" date="2019" name="Int. J. Syst. Evol. Microbiol.">
        <title>The Global Catalogue of Microorganisms (GCM) 10K type strain sequencing project: providing services to taxonomists for standard genome sequencing and annotation.</title>
        <authorList>
            <consortium name="The Broad Institute Genomics Platform"/>
            <consortium name="The Broad Institute Genome Sequencing Center for Infectious Disease"/>
            <person name="Wu L."/>
            <person name="Ma J."/>
        </authorList>
    </citation>
    <scope>NUCLEOTIDE SEQUENCE [LARGE SCALE GENOMIC DNA]</scope>
    <source>
        <strain evidence="5 6">CGMCC 1.15824</strain>
    </source>
</reference>
<dbReference type="AlphaFoldDB" id="A0ABD5QEQ4"/>
<evidence type="ECO:0000313" key="5">
    <source>
        <dbReference type="EMBL" id="MFC4988113.1"/>
    </source>
</evidence>
<dbReference type="PANTHER" id="PTHR34236:SF1">
    <property type="entry name" value="DIMETHYL SULFOXIDE REDUCTASE TRANSCRIPTIONAL ACTIVATOR"/>
    <property type="match status" value="1"/>
</dbReference>
<feature type="compositionally biased region" description="Basic and acidic residues" evidence="3">
    <location>
        <begin position="67"/>
        <end position="79"/>
    </location>
</feature>
<proteinExistence type="predicted"/>
<dbReference type="Proteomes" id="UP001595925">
    <property type="component" value="Unassembled WGS sequence"/>
</dbReference>
<dbReference type="EMBL" id="JBHSJG010000036">
    <property type="protein sequence ID" value="MFC4988113.1"/>
    <property type="molecule type" value="Genomic_DNA"/>
</dbReference>
<feature type="domain" description="HTH bat-type" evidence="4">
    <location>
        <begin position="12"/>
        <end position="63"/>
    </location>
</feature>
<gene>
    <name evidence="5" type="ORF">ACFPFO_10175</name>
</gene>
<evidence type="ECO:0000256" key="2">
    <source>
        <dbReference type="ARBA" id="ARBA00023163"/>
    </source>
</evidence>
<sequence>MVDTDRQGQFDLTTGQEEALTMALARGYCDIPRTVDMEELADELGVSHQALSERLRRAHGTLVGNALERREESRDDLQADTRTPSDATTRFQ</sequence>
<keyword evidence="6" id="KW-1185">Reference proteome</keyword>
<evidence type="ECO:0000256" key="1">
    <source>
        <dbReference type="ARBA" id="ARBA00023015"/>
    </source>
</evidence>
<evidence type="ECO:0000256" key="3">
    <source>
        <dbReference type="SAM" id="MobiDB-lite"/>
    </source>
</evidence>
<dbReference type="PANTHER" id="PTHR34236">
    <property type="entry name" value="DIMETHYL SULFOXIDE REDUCTASE TRANSCRIPTIONAL ACTIVATOR"/>
    <property type="match status" value="1"/>
</dbReference>
<keyword evidence="1" id="KW-0805">Transcription regulation</keyword>